<sequence length="517" mass="56720">MYIGGSNSMLKQDKNRIMLILSIGVMGLSAVVHLLHRVYNIFGDYLFFNKMNAVPGRFLFLLNIIFTIPILLGLISVVITFTNSRYKKYLPLLNTLTLTFGSISIIAGGNGMVEYHFSIFMVIAAISYYESIPLILISTVIFAVQHFAGYFFAPELLCGTSNYHFGLLMIHAIFLILTSGATILQVYTKKKYTLQLEKENEIKAKDLKHILSNIAVASKQIIDTSTTLSINIKKSTMESQNIVDTMQQVTTTAQQQASATKESATAMNEMSTGIQKVAETSNYISEHSRSTVQVAKNGDKIVESAVVQMSTINQSVQELSDTIMMLRERTDKIDEIVQVIGSISRQTNLLSLNAAIEAARAGENGKGFAVVAGEVRKLAEQSQESAKEIAELIHEIHVSTDATVEVMIAGIHNVSTGIKVIHEVGQSFENIVKDSELIASQIEEMSAIAEEMSASSQQVSASVEEVSAIAEHNESAASMVAHSMEEQQKGIEMILDVSDTLMKLADELEDLVAKFSH</sequence>
<dbReference type="InterPro" id="IPR004089">
    <property type="entry name" value="MCPsignal_dom"/>
</dbReference>
<dbReference type="EMBL" id="SKFG01000019">
    <property type="protein sequence ID" value="TCZ75474.1"/>
    <property type="molecule type" value="Genomic_DNA"/>
</dbReference>
<dbReference type="PROSITE" id="PS50111">
    <property type="entry name" value="CHEMOTAXIS_TRANSDUC_2"/>
    <property type="match status" value="1"/>
</dbReference>
<evidence type="ECO:0000256" key="2">
    <source>
        <dbReference type="ARBA" id="ARBA00029447"/>
    </source>
</evidence>
<feature type="transmembrane region" description="Helical" evidence="4">
    <location>
        <begin position="17"/>
        <end position="39"/>
    </location>
</feature>
<protein>
    <submittedName>
        <fullName evidence="6">Methyl-accepting chemotaxis protein</fullName>
    </submittedName>
</protein>
<dbReference type="PRINTS" id="PR00260">
    <property type="entry name" value="CHEMTRNSDUCR"/>
</dbReference>
<keyword evidence="1 3" id="KW-0807">Transducer</keyword>
<evidence type="ECO:0000259" key="5">
    <source>
        <dbReference type="PROSITE" id="PS50111"/>
    </source>
</evidence>
<evidence type="ECO:0000313" key="7">
    <source>
        <dbReference type="Proteomes" id="UP000295418"/>
    </source>
</evidence>
<feature type="transmembrane region" description="Helical" evidence="4">
    <location>
        <begin position="165"/>
        <end position="188"/>
    </location>
</feature>
<reference evidence="6 7" key="1">
    <citation type="submission" date="2019-03" db="EMBL/GenBank/DDBJ databases">
        <authorList>
            <person name="Kim M.K.M."/>
        </authorList>
    </citation>
    <scope>NUCLEOTIDE SEQUENCE [LARGE SCALE GENOMIC DNA]</scope>
    <source>
        <strain evidence="6 7">18JY21-1</strain>
    </source>
</reference>
<dbReference type="InterPro" id="IPR004090">
    <property type="entry name" value="Chemotax_Me-accpt_rcpt"/>
</dbReference>
<evidence type="ECO:0000256" key="3">
    <source>
        <dbReference type="PROSITE-ProRule" id="PRU00284"/>
    </source>
</evidence>
<keyword evidence="4" id="KW-0472">Membrane</keyword>
<organism evidence="6 7">
    <name type="scientific">Paenibacillus albiflavus</name>
    <dbReference type="NCBI Taxonomy" id="2545760"/>
    <lineage>
        <taxon>Bacteria</taxon>
        <taxon>Bacillati</taxon>
        <taxon>Bacillota</taxon>
        <taxon>Bacilli</taxon>
        <taxon>Bacillales</taxon>
        <taxon>Paenibacillaceae</taxon>
        <taxon>Paenibacillus</taxon>
    </lineage>
</organism>
<comment type="caution">
    <text evidence="6">The sequence shown here is derived from an EMBL/GenBank/DDBJ whole genome shotgun (WGS) entry which is preliminary data.</text>
</comment>
<gene>
    <name evidence="6" type="ORF">E0485_17235</name>
</gene>
<dbReference type="AlphaFoldDB" id="A0A4R4E6W1"/>
<dbReference type="SUPFAM" id="SSF58104">
    <property type="entry name" value="Methyl-accepting chemotaxis protein (MCP) signaling domain"/>
    <property type="match status" value="1"/>
</dbReference>
<dbReference type="PANTHER" id="PTHR32089">
    <property type="entry name" value="METHYL-ACCEPTING CHEMOTAXIS PROTEIN MCPB"/>
    <property type="match status" value="1"/>
</dbReference>
<keyword evidence="7" id="KW-1185">Reference proteome</keyword>
<proteinExistence type="inferred from homology"/>
<keyword evidence="4" id="KW-1133">Transmembrane helix</keyword>
<dbReference type="CDD" id="cd11386">
    <property type="entry name" value="MCP_signal"/>
    <property type="match status" value="1"/>
</dbReference>
<feature type="transmembrane region" description="Helical" evidence="4">
    <location>
        <begin position="89"/>
        <end position="107"/>
    </location>
</feature>
<accession>A0A4R4E6W1</accession>
<dbReference type="OrthoDB" id="2166737at2"/>
<dbReference type="Gene3D" id="1.10.287.950">
    <property type="entry name" value="Methyl-accepting chemotaxis protein"/>
    <property type="match status" value="1"/>
</dbReference>
<dbReference type="Proteomes" id="UP000295418">
    <property type="component" value="Unassembled WGS sequence"/>
</dbReference>
<dbReference type="GO" id="GO:0004888">
    <property type="term" value="F:transmembrane signaling receptor activity"/>
    <property type="evidence" value="ECO:0007669"/>
    <property type="project" value="InterPro"/>
</dbReference>
<dbReference type="Pfam" id="PF00015">
    <property type="entry name" value="MCPsignal"/>
    <property type="match status" value="1"/>
</dbReference>
<evidence type="ECO:0000256" key="1">
    <source>
        <dbReference type="ARBA" id="ARBA00023224"/>
    </source>
</evidence>
<dbReference type="PANTHER" id="PTHR32089:SF112">
    <property type="entry name" value="LYSOZYME-LIKE PROTEIN-RELATED"/>
    <property type="match status" value="1"/>
</dbReference>
<keyword evidence="4" id="KW-0812">Transmembrane</keyword>
<feature type="domain" description="Methyl-accepting transducer" evidence="5">
    <location>
        <begin position="231"/>
        <end position="467"/>
    </location>
</feature>
<comment type="similarity">
    <text evidence="2">Belongs to the methyl-accepting chemotaxis (MCP) protein family.</text>
</comment>
<name>A0A4R4E6W1_9BACL</name>
<evidence type="ECO:0000256" key="4">
    <source>
        <dbReference type="SAM" id="Phobius"/>
    </source>
</evidence>
<dbReference type="SMART" id="SM00283">
    <property type="entry name" value="MA"/>
    <property type="match status" value="1"/>
</dbReference>
<dbReference type="GO" id="GO:0006935">
    <property type="term" value="P:chemotaxis"/>
    <property type="evidence" value="ECO:0007669"/>
    <property type="project" value="InterPro"/>
</dbReference>
<dbReference type="GO" id="GO:0016020">
    <property type="term" value="C:membrane"/>
    <property type="evidence" value="ECO:0007669"/>
    <property type="project" value="InterPro"/>
</dbReference>
<evidence type="ECO:0000313" key="6">
    <source>
        <dbReference type="EMBL" id="TCZ75474.1"/>
    </source>
</evidence>
<dbReference type="GO" id="GO:0007165">
    <property type="term" value="P:signal transduction"/>
    <property type="evidence" value="ECO:0007669"/>
    <property type="project" value="UniProtKB-KW"/>
</dbReference>
<feature type="transmembrane region" description="Helical" evidence="4">
    <location>
        <begin position="59"/>
        <end position="82"/>
    </location>
</feature>